<evidence type="ECO:0000313" key="3">
    <source>
        <dbReference type="Proteomes" id="UP001241758"/>
    </source>
</evidence>
<dbReference type="Proteomes" id="UP001241758">
    <property type="component" value="Unassembled WGS sequence"/>
</dbReference>
<comment type="caution">
    <text evidence="2">The sequence shown here is derived from an EMBL/GenBank/DDBJ whole genome shotgun (WGS) entry which is preliminary data.</text>
</comment>
<proteinExistence type="predicted"/>
<organism evidence="2 3">
    <name type="scientific">Actinoplanes sandaracinus</name>
    <dbReference type="NCBI Taxonomy" id="3045177"/>
    <lineage>
        <taxon>Bacteria</taxon>
        <taxon>Bacillati</taxon>
        <taxon>Actinomycetota</taxon>
        <taxon>Actinomycetes</taxon>
        <taxon>Micromonosporales</taxon>
        <taxon>Micromonosporaceae</taxon>
        <taxon>Actinoplanes</taxon>
    </lineage>
</organism>
<gene>
    <name evidence="2" type="ORF">QLQ12_35635</name>
</gene>
<accession>A0ABT6WW33</accession>
<keyword evidence="1" id="KW-0732">Signal</keyword>
<sequence length="181" mass="19821">MPLRPVLTNSLAACVAVTVILQGAPARADDPIAQITSDRIARYLTGRAFDRHEDDVSRKTIKDPFNTVKVEICRGHERWVDGAIDAATVKGKMEGFAYQGTIELNYHAKYHMKNFTGAFCEHVDERKSPTGRIRVGIRLGIGTAAITEYTVLSSDPSTAHDSTRMSVKAIEDQVSAMSGNL</sequence>
<evidence type="ECO:0000313" key="2">
    <source>
        <dbReference type="EMBL" id="MDI6103961.1"/>
    </source>
</evidence>
<protein>
    <submittedName>
        <fullName evidence="2">Uncharacterized protein</fullName>
    </submittedName>
</protein>
<feature type="chain" id="PRO_5046193818" evidence="1">
    <location>
        <begin position="29"/>
        <end position="181"/>
    </location>
</feature>
<name>A0ABT6WW33_9ACTN</name>
<evidence type="ECO:0000256" key="1">
    <source>
        <dbReference type="SAM" id="SignalP"/>
    </source>
</evidence>
<keyword evidence="3" id="KW-1185">Reference proteome</keyword>
<dbReference type="EMBL" id="JASCTH010000029">
    <property type="protein sequence ID" value="MDI6103961.1"/>
    <property type="molecule type" value="Genomic_DNA"/>
</dbReference>
<dbReference type="RefSeq" id="WP_282765212.1">
    <property type="nucleotide sequence ID" value="NZ_JASCTH010000029.1"/>
</dbReference>
<reference evidence="2 3" key="1">
    <citation type="submission" date="2023-05" db="EMBL/GenBank/DDBJ databases">
        <title>Actinoplanes sp. NEAU-A12 genome sequencing.</title>
        <authorList>
            <person name="Wang Z.-S."/>
        </authorList>
    </citation>
    <scope>NUCLEOTIDE SEQUENCE [LARGE SCALE GENOMIC DNA]</scope>
    <source>
        <strain evidence="2 3">NEAU-A12</strain>
    </source>
</reference>
<feature type="signal peptide" evidence="1">
    <location>
        <begin position="1"/>
        <end position="28"/>
    </location>
</feature>